<keyword evidence="4" id="KW-0560">Oxidoreductase</keyword>
<sequence length="482" mass="53278">MSRLELSTGPLPAAPQTRMNSNDRPHLTIRTDGRLLPSAPCNSQQILSKKYFAVPYCSSIFNICKMTSSSESTITIIGAGPVGLYTAFLLAKAGISVHIFEKEAAVLQSPRAIVYHPVVVEDMKRSGIFQDVLDVGYVGRTGLQWRLPKSTESLASLPSNDKATSILLGQHDLADIFLQRLVEYKHVKVQFSTALESFEEGNDEVNCNLSTSQTTGDGQTKFEHRTKYLIGADGARSTVRKKASIPYEGFAWEDFRMVAANMDYDIPRYNGWGDASFICDPELWAVVVYCGKGNVWRVASAERLVAGKEEEWDEEAGIKRLYGRLGKLLNGPTDTAKVLAIKPYSLHQRCAATFVRGRIILAGDAAHHTDWNALPDTQITNPVGGLGLATGLLDASFLGRCLERIFTNKEPDAAAVLAEYNEKRRKVFLENTSPIATANRNRLIGATEEARKERAEYFAKINKLDMDFLKELVENQMAMASA</sequence>
<dbReference type="SUPFAM" id="SSF51905">
    <property type="entry name" value="FAD/NAD(P)-binding domain"/>
    <property type="match status" value="1"/>
</dbReference>
<name>A0A6A6D7U0_9PEZI</name>
<evidence type="ECO:0000313" key="7">
    <source>
        <dbReference type="EMBL" id="KAF2175143.1"/>
    </source>
</evidence>
<evidence type="ECO:0000256" key="1">
    <source>
        <dbReference type="ARBA" id="ARBA00001974"/>
    </source>
</evidence>
<dbReference type="GO" id="GO:0016709">
    <property type="term" value="F:oxidoreductase activity, acting on paired donors, with incorporation or reduction of molecular oxygen, NAD(P)H as one donor, and incorporation of one atom of oxygen"/>
    <property type="evidence" value="ECO:0007669"/>
    <property type="project" value="UniProtKB-ARBA"/>
</dbReference>
<comment type="cofactor">
    <cofactor evidence="1">
        <name>FAD</name>
        <dbReference type="ChEBI" id="CHEBI:57692"/>
    </cofactor>
</comment>
<dbReference type="InterPro" id="IPR036188">
    <property type="entry name" value="FAD/NAD-bd_sf"/>
</dbReference>
<proteinExistence type="predicted"/>
<dbReference type="PRINTS" id="PR00420">
    <property type="entry name" value="RNGMNOXGNASE"/>
</dbReference>
<dbReference type="PANTHER" id="PTHR43004">
    <property type="entry name" value="TRK SYSTEM POTASSIUM UPTAKE PROTEIN"/>
    <property type="match status" value="1"/>
</dbReference>
<dbReference type="Proteomes" id="UP000800200">
    <property type="component" value="Unassembled WGS sequence"/>
</dbReference>
<dbReference type="InterPro" id="IPR050641">
    <property type="entry name" value="RIFMO-like"/>
</dbReference>
<dbReference type="GO" id="GO:0071949">
    <property type="term" value="F:FAD binding"/>
    <property type="evidence" value="ECO:0007669"/>
    <property type="project" value="InterPro"/>
</dbReference>
<dbReference type="Pfam" id="PF01494">
    <property type="entry name" value="FAD_binding_3"/>
    <property type="match status" value="1"/>
</dbReference>
<dbReference type="InterPro" id="IPR002938">
    <property type="entry name" value="FAD-bd"/>
</dbReference>
<dbReference type="AlphaFoldDB" id="A0A6A6D7U0"/>
<evidence type="ECO:0000256" key="5">
    <source>
        <dbReference type="SAM" id="MobiDB-lite"/>
    </source>
</evidence>
<feature type="domain" description="FAD-binding" evidence="6">
    <location>
        <begin position="73"/>
        <end position="427"/>
    </location>
</feature>
<reference evidence="7" key="1">
    <citation type="journal article" date="2020" name="Stud. Mycol.">
        <title>101 Dothideomycetes genomes: a test case for predicting lifestyles and emergence of pathogens.</title>
        <authorList>
            <person name="Haridas S."/>
            <person name="Albert R."/>
            <person name="Binder M."/>
            <person name="Bloem J."/>
            <person name="Labutti K."/>
            <person name="Salamov A."/>
            <person name="Andreopoulos B."/>
            <person name="Baker S."/>
            <person name="Barry K."/>
            <person name="Bills G."/>
            <person name="Bluhm B."/>
            <person name="Cannon C."/>
            <person name="Castanera R."/>
            <person name="Culley D."/>
            <person name="Daum C."/>
            <person name="Ezra D."/>
            <person name="Gonzalez J."/>
            <person name="Henrissat B."/>
            <person name="Kuo A."/>
            <person name="Liang C."/>
            <person name="Lipzen A."/>
            <person name="Lutzoni F."/>
            <person name="Magnuson J."/>
            <person name="Mondo S."/>
            <person name="Nolan M."/>
            <person name="Ohm R."/>
            <person name="Pangilinan J."/>
            <person name="Park H.-J."/>
            <person name="Ramirez L."/>
            <person name="Alfaro M."/>
            <person name="Sun H."/>
            <person name="Tritt A."/>
            <person name="Yoshinaga Y."/>
            <person name="Zwiers L.-H."/>
            <person name="Turgeon B."/>
            <person name="Goodwin S."/>
            <person name="Spatafora J."/>
            <person name="Crous P."/>
            <person name="Grigoriev I."/>
        </authorList>
    </citation>
    <scope>NUCLEOTIDE SEQUENCE</scope>
    <source>
        <strain evidence="7">CBS 207.26</strain>
    </source>
</reference>
<feature type="region of interest" description="Disordered" evidence="5">
    <location>
        <begin position="1"/>
        <end position="25"/>
    </location>
</feature>
<dbReference type="PANTHER" id="PTHR43004:SF19">
    <property type="entry name" value="BINDING MONOOXYGENASE, PUTATIVE (JCVI)-RELATED"/>
    <property type="match status" value="1"/>
</dbReference>
<keyword evidence="8" id="KW-1185">Reference proteome</keyword>
<organism evidence="7 8">
    <name type="scientific">Zopfia rhizophila CBS 207.26</name>
    <dbReference type="NCBI Taxonomy" id="1314779"/>
    <lineage>
        <taxon>Eukaryota</taxon>
        <taxon>Fungi</taxon>
        <taxon>Dikarya</taxon>
        <taxon>Ascomycota</taxon>
        <taxon>Pezizomycotina</taxon>
        <taxon>Dothideomycetes</taxon>
        <taxon>Dothideomycetes incertae sedis</taxon>
        <taxon>Zopfiaceae</taxon>
        <taxon>Zopfia</taxon>
    </lineage>
</organism>
<dbReference type="Gene3D" id="3.50.50.60">
    <property type="entry name" value="FAD/NAD(P)-binding domain"/>
    <property type="match status" value="1"/>
</dbReference>
<dbReference type="EMBL" id="ML994745">
    <property type="protein sequence ID" value="KAF2175143.1"/>
    <property type="molecule type" value="Genomic_DNA"/>
</dbReference>
<gene>
    <name evidence="7" type="ORF">K469DRAFT_756420</name>
</gene>
<keyword evidence="3" id="KW-0274">FAD</keyword>
<protein>
    <submittedName>
        <fullName evidence="7">FAD/NAD(P)-binding domain-containing protein</fullName>
    </submittedName>
</protein>
<dbReference type="OrthoDB" id="2096480at2759"/>
<dbReference type="Gene3D" id="3.30.9.10">
    <property type="entry name" value="D-Amino Acid Oxidase, subunit A, domain 2"/>
    <property type="match status" value="1"/>
</dbReference>
<keyword evidence="2" id="KW-0285">Flavoprotein</keyword>
<evidence type="ECO:0000256" key="4">
    <source>
        <dbReference type="ARBA" id="ARBA00023002"/>
    </source>
</evidence>
<evidence type="ECO:0000256" key="2">
    <source>
        <dbReference type="ARBA" id="ARBA00022630"/>
    </source>
</evidence>
<evidence type="ECO:0000256" key="3">
    <source>
        <dbReference type="ARBA" id="ARBA00022827"/>
    </source>
</evidence>
<accession>A0A6A6D7U0</accession>
<evidence type="ECO:0000313" key="8">
    <source>
        <dbReference type="Proteomes" id="UP000800200"/>
    </source>
</evidence>
<evidence type="ECO:0000259" key="6">
    <source>
        <dbReference type="Pfam" id="PF01494"/>
    </source>
</evidence>